<sequence length="545" mass="58681">MDRLRSSEASLFSIGRGGLSFNSLERGAWIRRYFAGSLQEFKGVPRERRMTVVVGLVVTLVLVVLIVTLASRGPSPYTLLSFGGASDVAAATFPHAAIASDAPLCAAMAKDMMQRPNATTMDGMITGLLCDGVMSPHNMGLGGGFFMVVYNQSEGRAYALDAREAAPLGATRDMFTGTPESSTRGGLAIAVPGELRGYQMAHQRVPQRLLKSMQQNSIFPIDPQDLEEYAARWEEPIRVRLGDILFFSSPPPASGALLGFILNIMDEYKLTPDSVRSESDELLLWHRFVEALKWAYAKRTALGDPADPSIRKAVLGLTKGLASEALAQETRKKISDEKTSQTAQDYGAIYASEPSHGTSQLSMVGVDGLAISTTSTINLYFGSKVVSQSTGIVFNNQMDDFGSPNVTNFFGLPPSPANFIAPGKRPLSSSAPAVFVDVETNRTRLVLGAAGGTAITSAVAYVALRHFWLGQNLKASVESRRIHHQLTPMDLFVADDVPEVLKAFLEAKGHKLRKYPKSSVTGVAAENGGFTAMYDPSKPGQVDGF</sequence>
<dbReference type="InterPro" id="IPR029055">
    <property type="entry name" value="Ntn_hydrolases_N"/>
</dbReference>
<dbReference type="FunFam" id="1.10.246.130:FF:000001">
    <property type="entry name" value="Gamma-glutamyltransferase 5 isoform 1"/>
    <property type="match status" value="1"/>
</dbReference>
<feature type="binding site" evidence="3">
    <location>
        <begin position="428"/>
        <end position="429"/>
    </location>
    <ligand>
        <name>L-glutamate</name>
        <dbReference type="ChEBI" id="CHEBI:29985"/>
    </ligand>
</feature>
<feature type="binding site" evidence="3">
    <location>
        <position position="163"/>
    </location>
    <ligand>
        <name>L-glutamate</name>
        <dbReference type="ChEBI" id="CHEBI:29985"/>
    </ligand>
</feature>
<keyword evidence="1" id="KW-1202">Platelet aggregation activating toxin</keyword>
<dbReference type="PANTHER" id="PTHR11686">
    <property type="entry name" value="GAMMA GLUTAMYL TRANSPEPTIDASE"/>
    <property type="match status" value="1"/>
</dbReference>
<dbReference type="GO" id="GO:0036374">
    <property type="term" value="F:glutathione hydrolase activity"/>
    <property type="evidence" value="ECO:0007669"/>
    <property type="project" value="InterPro"/>
</dbReference>
<dbReference type="GO" id="GO:0005886">
    <property type="term" value="C:plasma membrane"/>
    <property type="evidence" value="ECO:0007669"/>
    <property type="project" value="TreeGrafter"/>
</dbReference>
<feature type="binding site" evidence="3">
    <location>
        <begin position="376"/>
        <end position="378"/>
    </location>
    <ligand>
        <name>L-glutamate</name>
        <dbReference type="ChEBI" id="CHEBI:29985"/>
    </ligand>
</feature>
<dbReference type="AlphaFoldDB" id="A0A7R8WG49"/>
<dbReference type="PRINTS" id="PR01210">
    <property type="entry name" value="GGTRANSPTASE"/>
</dbReference>
<dbReference type="EMBL" id="OB662619">
    <property type="protein sequence ID" value="CAD7230332.1"/>
    <property type="molecule type" value="Genomic_DNA"/>
</dbReference>
<accession>A0A7R8WG49</accession>
<proteinExistence type="predicted"/>
<feature type="active site" description="Nucleophile" evidence="2">
    <location>
        <position position="358"/>
    </location>
</feature>
<reference evidence="4" key="1">
    <citation type="submission" date="2020-11" db="EMBL/GenBank/DDBJ databases">
        <authorList>
            <person name="Tran Van P."/>
        </authorList>
    </citation>
    <scope>NUCLEOTIDE SEQUENCE</scope>
</reference>
<dbReference type="Gene3D" id="3.60.20.40">
    <property type="match status" value="1"/>
</dbReference>
<feature type="binding site" evidence="3">
    <location>
        <position position="400"/>
    </location>
    <ligand>
        <name>L-glutamate</name>
        <dbReference type="ChEBI" id="CHEBI:29985"/>
    </ligand>
</feature>
<dbReference type="OrthoDB" id="1081007at2759"/>
<name>A0A7R8WG49_9CRUS</name>
<evidence type="ECO:0000256" key="3">
    <source>
        <dbReference type="PIRSR" id="PIRSR600101-2"/>
    </source>
</evidence>
<dbReference type="SUPFAM" id="SSF56235">
    <property type="entry name" value="N-terminal nucleophile aminohydrolases (Ntn hydrolases)"/>
    <property type="match status" value="1"/>
</dbReference>
<keyword evidence="1" id="KW-1199">Hemostasis impairing toxin</keyword>
<dbReference type="GO" id="GO:0006751">
    <property type="term" value="P:glutathione catabolic process"/>
    <property type="evidence" value="ECO:0007669"/>
    <property type="project" value="InterPro"/>
</dbReference>
<evidence type="ECO:0000256" key="1">
    <source>
        <dbReference type="ARBA" id="ARBA00084097"/>
    </source>
</evidence>
<dbReference type="Pfam" id="PF01019">
    <property type="entry name" value="G_glu_transpept"/>
    <property type="match status" value="2"/>
</dbReference>
<dbReference type="PANTHER" id="PTHR11686:SF9">
    <property type="entry name" value="RE13973P"/>
    <property type="match status" value="1"/>
</dbReference>
<evidence type="ECO:0000256" key="2">
    <source>
        <dbReference type="PIRSR" id="PIRSR600101-1"/>
    </source>
</evidence>
<dbReference type="InterPro" id="IPR000101">
    <property type="entry name" value="GGT_peptidase"/>
</dbReference>
<dbReference type="InterPro" id="IPR043138">
    <property type="entry name" value="GGT_lsub"/>
</dbReference>
<feature type="binding site" evidence="3">
    <location>
        <position position="452"/>
    </location>
    <ligand>
        <name>L-glutamate</name>
        <dbReference type="ChEBI" id="CHEBI:29985"/>
    </ligand>
</feature>
<dbReference type="InterPro" id="IPR043137">
    <property type="entry name" value="GGT_ssub_C"/>
</dbReference>
<protein>
    <submittedName>
        <fullName evidence="4">Uncharacterized protein</fullName>
    </submittedName>
</protein>
<keyword evidence="1" id="KW-0800">Toxin</keyword>
<dbReference type="FunFam" id="3.60.20.40:FF:000001">
    <property type="entry name" value="Gamma-glutamyltranspeptidase 1"/>
    <property type="match status" value="1"/>
</dbReference>
<dbReference type="Gene3D" id="1.10.246.130">
    <property type="match status" value="1"/>
</dbReference>
<organism evidence="4">
    <name type="scientific">Cyprideis torosa</name>
    <dbReference type="NCBI Taxonomy" id="163714"/>
    <lineage>
        <taxon>Eukaryota</taxon>
        <taxon>Metazoa</taxon>
        <taxon>Ecdysozoa</taxon>
        <taxon>Arthropoda</taxon>
        <taxon>Crustacea</taxon>
        <taxon>Oligostraca</taxon>
        <taxon>Ostracoda</taxon>
        <taxon>Podocopa</taxon>
        <taxon>Podocopida</taxon>
        <taxon>Cytherocopina</taxon>
        <taxon>Cytheroidea</taxon>
        <taxon>Cytherideidae</taxon>
        <taxon>Cyprideis</taxon>
    </lineage>
</organism>
<gene>
    <name evidence="4" type="ORF">CTOB1V02_LOCUS8193</name>
</gene>
<evidence type="ECO:0000313" key="4">
    <source>
        <dbReference type="EMBL" id="CAD7230332.1"/>
    </source>
</evidence>